<dbReference type="RefSeq" id="WP_344388793.1">
    <property type="nucleotide sequence ID" value="NZ_BAAASJ010000020.1"/>
</dbReference>
<evidence type="ECO:0000313" key="1">
    <source>
        <dbReference type="EMBL" id="GAA2628235.1"/>
    </source>
</evidence>
<dbReference type="EMBL" id="BAAASJ010000020">
    <property type="protein sequence ID" value="GAA2628235.1"/>
    <property type="molecule type" value="Genomic_DNA"/>
</dbReference>
<accession>A0ABN3QJR5</accession>
<dbReference type="Proteomes" id="UP001500151">
    <property type="component" value="Unassembled WGS sequence"/>
</dbReference>
<comment type="caution">
    <text evidence="1">The sequence shown here is derived from an EMBL/GenBank/DDBJ whole genome shotgun (WGS) entry which is preliminary data.</text>
</comment>
<name>A0ABN3QJR5_9ACTN</name>
<reference evidence="1 2" key="1">
    <citation type="journal article" date="2019" name="Int. J. Syst. Evol. Microbiol.">
        <title>The Global Catalogue of Microorganisms (GCM) 10K type strain sequencing project: providing services to taxonomists for standard genome sequencing and annotation.</title>
        <authorList>
            <consortium name="The Broad Institute Genomics Platform"/>
            <consortium name="The Broad Institute Genome Sequencing Center for Infectious Disease"/>
            <person name="Wu L."/>
            <person name="Ma J."/>
        </authorList>
    </citation>
    <scope>NUCLEOTIDE SEQUENCE [LARGE SCALE GENOMIC DNA]</scope>
    <source>
        <strain evidence="1 2">JCM 4524</strain>
    </source>
</reference>
<keyword evidence="2" id="KW-1185">Reference proteome</keyword>
<evidence type="ECO:0008006" key="3">
    <source>
        <dbReference type="Google" id="ProtNLM"/>
    </source>
</evidence>
<sequence length="173" mass="19604">MAEPVVRLHQLLIQRHEPELVVGRADRVWEENADTVAGKIYGPHFEELARQWCFEHAEPESLGGRPSWVRPTEIACREHRRGHELDLVVAQSPAFGTDRIIAIGEAKGTLTPVGLPQLERLEHLRGLLPSARVGALLKLLLFARSGFTDDLRREAERRGDVELVDLHRMYRGT</sequence>
<evidence type="ECO:0000313" key="2">
    <source>
        <dbReference type="Proteomes" id="UP001500151"/>
    </source>
</evidence>
<protein>
    <recommendedName>
        <fullName evidence="3">DUF234 domain-containing protein</fullName>
    </recommendedName>
</protein>
<proteinExistence type="predicted"/>
<organism evidence="1 2">
    <name type="scientific">Streptomyces vastus</name>
    <dbReference type="NCBI Taxonomy" id="285451"/>
    <lineage>
        <taxon>Bacteria</taxon>
        <taxon>Bacillati</taxon>
        <taxon>Actinomycetota</taxon>
        <taxon>Actinomycetes</taxon>
        <taxon>Kitasatosporales</taxon>
        <taxon>Streptomycetaceae</taxon>
        <taxon>Streptomyces</taxon>
    </lineage>
</organism>
<gene>
    <name evidence="1" type="ORF">GCM10010307_17930</name>
</gene>